<keyword evidence="3 7" id="KW-0175">Coiled coil</keyword>
<dbReference type="EMBL" id="KB454497">
    <property type="protein sequence ID" value="EME30690.1"/>
    <property type="molecule type" value="Genomic_DNA"/>
</dbReference>
<comment type="function">
    <text evidence="1">Putative transcription factor.</text>
</comment>
<dbReference type="AlphaFoldDB" id="M2X2T2"/>
<feature type="coiled-coil region" evidence="7">
    <location>
        <begin position="268"/>
        <end position="298"/>
    </location>
</feature>
<proteinExistence type="predicted"/>
<keyword evidence="6" id="KW-0539">Nucleus</keyword>
<evidence type="ECO:0000256" key="7">
    <source>
        <dbReference type="SAM" id="Coils"/>
    </source>
</evidence>
<dbReference type="Proteomes" id="UP000030680">
    <property type="component" value="Unassembled WGS sequence"/>
</dbReference>
<protein>
    <submittedName>
        <fullName evidence="10">Transcription factor</fullName>
    </submittedName>
</protein>
<reference evidence="11" key="1">
    <citation type="journal article" date="2013" name="Science">
        <title>Gene transfer from bacteria and archaea facilitated evolution of an extremophilic eukaryote.</title>
        <authorList>
            <person name="Schonknecht G."/>
            <person name="Chen W.H."/>
            <person name="Ternes C.M."/>
            <person name="Barbier G.G."/>
            <person name="Shrestha R.P."/>
            <person name="Stanke M."/>
            <person name="Brautigam A."/>
            <person name="Baker B.J."/>
            <person name="Banfield J.F."/>
            <person name="Garavito R.M."/>
            <person name="Carr K."/>
            <person name="Wilkerson C."/>
            <person name="Rensing S.A."/>
            <person name="Gagneul D."/>
            <person name="Dickenson N.E."/>
            <person name="Oesterhelt C."/>
            <person name="Lercher M.J."/>
            <person name="Weber A.P."/>
        </authorList>
    </citation>
    <scope>NUCLEOTIDE SEQUENCE [LARGE SCALE GENOMIC DNA]</scope>
    <source>
        <strain evidence="11">074W</strain>
    </source>
</reference>
<organism evidence="10 11">
    <name type="scientific">Galdieria sulphuraria</name>
    <name type="common">Red alga</name>
    <dbReference type="NCBI Taxonomy" id="130081"/>
    <lineage>
        <taxon>Eukaryota</taxon>
        <taxon>Rhodophyta</taxon>
        <taxon>Bangiophyceae</taxon>
        <taxon>Galdieriales</taxon>
        <taxon>Galdieriaceae</taxon>
        <taxon>Galdieria</taxon>
    </lineage>
</organism>
<evidence type="ECO:0000256" key="4">
    <source>
        <dbReference type="ARBA" id="ARBA00023125"/>
    </source>
</evidence>
<evidence type="ECO:0000256" key="5">
    <source>
        <dbReference type="ARBA" id="ARBA00023163"/>
    </source>
</evidence>
<dbReference type="InterPro" id="IPR003035">
    <property type="entry name" value="RWP-RK_dom"/>
</dbReference>
<accession>M2X2T2</accession>
<dbReference type="KEGG" id="gsl:Gasu_19360"/>
<gene>
    <name evidence="10" type="ORF">Gasu_19360</name>
</gene>
<sequence>MVKPRTRPNIPFELLQQHFDKTLTKASSDLGVSVSYLKSACRVYGIKRWPYRKIQNLKTLVHFLKEQGRGKGSVSIGKEEIERLNNKIRSLLHSHLEECQATLKSLEKSSQERSSVEDWIKGKKSQEEPVLDVQDTRRSAGSFDPSVDNSNVFGSQELLDSRIGREQTFELRNQRVADIANSPQVRSNGLRRNPSLVSSSLTEAYDLATNASNMLEWNLPALAIHLGVDGIRNLGPSKLVQLACDYYYKPLPDPYIHTNQVQSNGQYLKSLNQRLKVLQEEKQQLENTHALLARTFREASLRELRR</sequence>
<keyword evidence="4" id="KW-0238">DNA-binding</keyword>
<dbReference type="GO" id="GO:0003700">
    <property type="term" value="F:DNA-binding transcription factor activity"/>
    <property type="evidence" value="ECO:0007669"/>
    <property type="project" value="InterPro"/>
</dbReference>
<dbReference type="GO" id="GO:0003677">
    <property type="term" value="F:DNA binding"/>
    <property type="evidence" value="ECO:0007669"/>
    <property type="project" value="UniProtKB-KW"/>
</dbReference>
<evidence type="ECO:0000256" key="2">
    <source>
        <dbReference type="ARBA" id="ARBA00023015"/>
    </source>
</evidence>
<dbReference type="OrthoDB" id="6270329at2759"/>
<feature type="domain" description="RWP-RK" evidence="9">
    <location>
        <begin position="1"/>
        <end position="80"/>
    </location>
</feature>
<dbReference type="Pfam" id="PF02042">
    <property type="entry name" value="RWP-RK"/>
    <property type="match status" value="1"/>
</dbReference>
<dbReference type="Gramene" id="EME30690">
    <property type="protein sequence ID" value="EME30690"/>
    <property type="gene ID" value="Gasu_19360"/>
</dbReference>
<evidence type="ECO:0000259" key="9">
    <source>
        <dbReference type="PROSITE" id="PS51519"/>
    </source>
</evidence>
<evidence type="ECO:0000256" key="8">
    <source>
        <dbReference type="SAM" id="MobiDB-lite"/>
    </source>
</evidence>
<evidence type="ECO:0000256" key="1">
    <source>
        <dbReference type="ARBA" id="ARBA00004049"/>
    </source>
</evidence>
<dbReference type="RefSeq" id="XP_005707210.1">
    <property type="nucleotide sequence ID" value="XM_005707153.1"/>
</dbReference>
<keyword evidence="11" id="KW-1185">Reference proteome</keyword>
<feature type="region of interest" description="Disordered" evidence="8">
    <location>
        <begin position="117"/>
        <end position="146"/>
    </location>
</feature>
<evidence type="ECO:0000256" key="6">
    <source>
        <dbReference type="ARBA" id="ARBA00023242"/>
    </source>
</evidence>
<keyword evidence="5" id="KW-0804">Transcription</keyword>
<keyword evidence="2" id="KW-0805">Transcription regulation</keyword>
<evidence type="ECO:0000313" key="11">
    <source>
        <dbReference type="Proteomes" id="UP000030680"/>
    </source>
</evidence>
<feature type="compositionally biased region" description="Basic and acidic residues" evidence="8">
    <location>
        <begin position="117"/>
        <end position="127"/>
    </location>
</feature>
<dbReference type="GeneID" id="17089403"/>
<evidence type="ECO:0000313" key="10">
    <source>
        <dbReference type="EMBL" id="EME30690.1"/>
    </source>
</evidence>
<dbReference type="InterPro" id="IPR044607">
    <property type="entry name" value="RKD-like"/>
</dbReference>
<dbReference type="PROSITE" id="PS51519">
    <property type="entry name" value="RWP_RK"/>
    <property type="match status" value="1"/>
</dbReference>
<name>M2X2T2_GALSU</name>
<dbReference type="PANTHER" id="PTHR46373:SF2">
    <property type="entry name" value="RWP-RK DOMAIN-CONTAINING PROTEIN"/>
    <property type="match status" value="1"/>
</dbReference>
<evidence type="ECO:0000256" key="3">
    <source>
        <dbReference type="ARBA" id="ARBA00023054"/>
    </source>
</evidence>
<dbReference type="PANTHER" id="PTHR46373">
    <property type="entry name" value="PROTEIN RKD4"/>
    <property type="match status" value="1"/>
</dbReference>